<dbReference type="InterPro" id="IPR050482">
    <property type="entry name" value="Sensor_HK_TwoCompSys"/>
</dbReference>
<sequence length="417" mass="43610">MKSVSPRGCARGFAVGVLLAACVVDVLYAGADGTSVLPTASPVWPTLAMLLVGLSAVLWPAGRRPEWLTPRVRTAVPALASILYSAAALAAGATNLFGPGEVLILLCLLFVAVRHCPPRSAWGCGALDVGALLLLPVRYLGAWNDEALTFVVVGLVLVGVFAGLAGYLRSLDYRRTVAVSETRRAERLAIAADLHDFVAHHVTGILVQTQVARMMAQAQPQVQATGRAESQSQSPSQSPSQAQELDPVLAGIERAATEALASMRRTVGVLRHTGDGTEAADHRPVGDLAGIAELADGFASPVQQVTLHRDPALTDDLPHEVQAAAFRVVQEALTNIRRHAADAAHVEVRLRDDAGHLEVSVTDDGRGGTQLPAAAHGGGFGLVGLKERVTALGGELHTGPRTGAGWEVRAVLPAAKR</sequence>
<feature type="transmembrane region" description="Helical" evidence="10">
    <location>
        <begin position="96"/>
        <end position="113"/>
    </location>
</feature>
<evidence type="ECO:0000256" key="10">
    <source>
        <dbReference type="SAM" id="Phobius"/>
    </source>
</evidence>
<dbReference type="EC" id="2.7.13.3" evidence="2"/>
<dbReference type="GO" id="GO:0000155">
    <property type="term" value="F:phosphorelay sensor kinase activity"/>
    <property type="evidence" value="ECO:0007669"/>
    <property type="project" value="InterPro"/>
</dbReference>
<dbReference type="GO" id="GO:0046983">
    <property type="term" value="F:protein dimerization activity"/>
    <property type="evidence" value="ECO:0007669"/>
    <property type="project" value="InterPro"/>
</dbReference>
<organism evidence="12 13">
    <name type="scientific">Streptomyces caeruleatus</name>
    <dbReference type="NCBI Taxonomy" id="661399"/>
    <lineage>
        <taxon>Bacteria</taxon>
        <taxon>Bacillati</taxon>
        <taxon>Actinomycetota</taxon>
        <taxon>Actinomycetes</taxon>
        <taxon>Kitasatosporales</taxon>
        <taxon>Streptomycetaceae</taxon>
        <taxon>Streptomyces</taxon>
    </lineage>
</organism>
<dbReference type="CDD" id="cd16917">
    <property type="entry name" value="HATPase_UhpB-NarQ-NarX-like"/>
    <property type="match status" value="1"/>
</dbReference>
<keyword evidence="13" id="KW-1185">Reference proteome</keyword>
<feature type="transmembrane region" description="Helical" evidence="10">
    <location>
        <begin position="74"/>
        <end position="90"/>
    </location>
</feature>
<evidence type="ECO:0000313" key="13">
    <source>
        <dbReference type="Proteomes" id="UP000053429"/>
    </source>
</evidence>
<feature type="transmembrane region" description="Helical" evidence="10">
    <location>
        <begin position="12"/>
        <end position="31"/>
    </location>
</feature>
<keyword evidence="10" id="KW-0812">Transmembrane</keyword>
<proteinExistence type="predicted"/>
<dbReference type="InterPro" id="IPR036890">
    <property type="entry name" value="HATPase_C_sf"/>
</dbReference>
<feature type="domain" description="Histidine kinase" evidence="11">
    <location>
        <begin position="327"/>
        <end position="416"/>
    </location>
</feature>
<keyword evidence="7" id="KW-0067">ATP-binding</keyword>
<dbReference type="GO" id="GO:0016020">
    <property type="term" value="C:membrane"/>
    <property type="evidence" value="ECO:0007669"/>
    <property type="project" value="InterPro"/>
</dbReference>
<dbReference type="AlphaFoldDB" id="A0A101U9D0"/>
<feature type="region of interest" description="Disordered" evidence="9">
    <location>
        <begin position="218"/>
        <end position="245"/>
    </location>
</feature>
<dbReference type="STRING" id="661399.AQJ67_02210"/>
<keyword evidence="10" id="KW-1133">Transmembrane helix</keyword>
<evidence type="ECO:0000313" key="12">
    <source>
        <dbReference type="EMBL" id="KUO06361.1"/>
    </source>
</evidence>
<evidence type="ECO:0000256" key="4">
    <source>
        <dbReference type="ARBA" id="ARBA00022679"/>
    </source>
</evidence>
<dbReference type="PROSITE" id="PS51257">
    <property type="entry name" value="PROKAR_LIPOPROTEIN"/>
    <property type="match status" value="1"/>
</dbReference>
<reference evidence="12 13" key="1">
    <citation type="submission" date="2015-10" db="EMBL/GenBank/DDBJ databases">
        <title>Draft genome sequence of Streptomyces caeruleatus NRRL B-24802, type strain for the species Streptomyces caeruleatus.</title>
        <authorList>
            <person name="Ruckert C."/>
            <person name="Winkler A."/>
            <person name="Kalinowski J."/>
            <person name="Kampfer P."/>
            <person name="Glaeser S."/>
        </authorList>
    </citation>
    <scope>NUCLEOTIDE SEQUENCE [LARGE SCALE GENOMIC DNA]</scope>
    <source>
        <strain evidence="12 13">NRRL B-24802</strain>
    </source>
</reference>
<accession>A0A101U9D0</accession>
<evidence type="ECO:0000256" key="9">
    <source>
        <dbReference type="SAM" id="MobiDB-lite"/>
    </source>
</evidence>
<evidence type="ECO:0000256" key="8">
    <source>
        <dbReference type="ARBA" id="ARBA00023012"/>
    </source>
</evidence>
<dbReference type="InterPro" id="IPR005467">
    <property type="entry name" value="His_kinase_dom"/>
</dbReference>
<dbReference type="SMART" id="SM00387">
    <property type="entry name" value="HATPase_c"/>
    <property type="match status" value="1"/>
</dbReference>
<dbReference type="Proteomes" id="UP000053429">
    <property type="component" value="Unassembled WGS sequence"/>
</dbReference>
<evidence type="ECO:0000256" key="1">
    <source>
        <dbReference type="ARBA" id="ARBA00000085"/>
    </source>
</evidence>
<keyword evidence="6 12" id="KW-0418">Kinase</keyword>
<dbReference type="GO" id="GO:0005524">
    <property type="term" value="F:ATP binding"/>
    <property type="evidence" value="ECO:0007669"/>
    <property type="project" value="UniProtKB-KW"/>
</dbReference>
<keyword evidence="4" id="KW-0808">Transferase</keyword>
<feature type="transmembrane region" description="Helical" evidence="10">
    <location>
        <begin position="120"/>
        <end position="141"/>
    </location>
</feature>
<evidence type="ECO:0000256" key="6">
    <source>
        <dbReference type="ARBA" id="ARBA00022777"/>
    </source>
</evidence>
<evidence type="ECO:0000256" key="3">
    <source>
        <dbReference type="ARBA" id="ARBA00022553"/>
    </source>
</evidence>
<feature type="transmembrane region" description="Helical" evidence="10">
    <location>
        <begin position="147"/>
        <end position="168"/>
    </location>
</feature>
<dbReference type="PROSITE" id="PS50109">
    <property type="entry name" value="HIS_KIN"/>
    <property type="match status" value="1"/>
</dbReference>
<keyword evidence="8" id="KW-0902">Two-component regulatory system</keyword>
<dbReference type="InterPro" id="IPR003594">
    <property type="entry name" value="HATPase_dom"/>
</dbReference>
<dbReference type="Gene3D" id="1.20.5.1930">
    <property type="match status" value="1"/>
</dbReference>
<comment type="caution">
    <text evidence="12">The sequence shown here is derived from an EMBL/GenBank/DDBJ whole genome shotgun (WGS) entry which is preliminary data.</text>
</comment>
<comment type="catalytic activity">
    <reaction evidence="1">
        <text>ATP + protein L-histidine = ADP + protein N-phospho-L-histidine.</text>
        <dbReference type="EC" id="2.7.13.3"/>
    </reaction>
</comment>
<dbReference type="PANTHER" id="PTHR24421:SF10">
    <property type="entry name" value="NITRATE_NITRITE SENSOR PROTEIN NARQ"/>
    <property type="match status" value="1"/>
</dbReference>
<feature type="transmembrane region" description="Helical" evidence="10">
    <location>
        <begin position="43"/>
        <end position="62"/>
    </location>
</feature>
<keyword evidence="10" id="KW-0472">Membrane</keyword>
<dbReference type="SUPFAM" id="SSF55874">
    <property type="entry name" value="ATPase domain of HSP90 chaperone/DNA topoisomerase II/histidine kinase"/>
    <property type="match status" value="1"/>
</dbReference>
<gene>
    <name evidence="12" type="ORF">AQJ67_02210</name>
</gene>
<dbReference type="EMBL" id="LMWY01000002">
    <property type="protein sequence ID" value="KUO06361.1"/>
    <property type="molecule type" value="Genomic_DNA"/>
</dbReference>
<dbReference type="Pfam" id="PF02518">
    <property type="entry name" value="HATPase_c"/>
    <property type="match status" value="1"/>
</dbReference>
<dbReference type="Gene3D" id="3.30.565.10">
    <property type="entry name" value="Histidine kinase-like ATPase, C-terminal domain"/>
    <property type="match status" value="1"/>
</dbReference>
<keyword evidence="3" id="KW-0597">Phosphoprotein</keyword>
<dbReference type="PANTHER" id="PTHR24421">
    <property type="entry name" value="NITRATE/NITRITE SENSOR PROTEIN NARX-RELATED"/>
    <property type="match status" value="1"/>
</dbReference>
<dbReference type="OrthoDB" id="227596at2"/>
<evidence type="ECO:0000256" key="2">
    <source>
        <dbReference type="ARBA" id="ARBA00012438"/>
    </source>
</evidence>
<evidence type="ECO:0000256" key="7">
    <source>
        <dbReference type="ARBA" id="ARBA00022840"/>
    </source>
</evidence>
<evidence type="ECO:0000259" key="11">
    <source>
        <dbReference type="PROSITE" id="PS50109"/>
    </source>
</evidence>
<feature type="compositionally biased region" description="Low complexity" evidence="9">
    <location>
        <begin position="228"/>
        <end position="244"/>
    </location>
</feature>
<dbReference type="Pfam" id="PF07730">
    <property type="entry name" value="HisKA_3"/>
    <property type="match status" value="1"/>
</dbReference>
<name>A0A101U9D0_9ACTN</name>
<dbReference type="InterPro" id="IPR011712">
    <property type="entry name" value="Sig_transdc_His_kin_sub3_dim/P"/>
</dbReference>
<keyword evidence="5" id="KW-0547">Nucleotide-binding</keyword>
<dbReference type="RefSeq" id="WP_062716766.1">
    <property type="nucleotide sequence ID" value="NZ_KQ948924.1"/>
</dbReference>
<evidence type="ECO:0000256" key="5">
    <source>
        <dbReference type="ARBA" id="ARBA00022741"/>
    </source>
</evidence>
<protein>
    <recommendedName>
        <fullName evidence="2">histidine kinase</fullName>
        <ecNumber evidence="2">2.7.13.3</ecNumber>
    </recommendedName>
</protein>